<dbReference type="AlphaFoldDB" id="A0A2I0ADH3"/>
<keyword evidence="4" id="KW-0413">Isomerase</keyword>
<dbReference type="GO" id="GO:0009686">
    <property type="term" value="P:gibberellin biosynthetic process"/>
    <property type="evidence" value="ECO:0007669"/>
    <property type="project" value="TreeGrafter"/>
</dbReference>
<keyword evidence="5" id="KW-1185">Reference proteome</keyword>
<accession>A0A2I0ADH3</accession>
<keyword evidence="3" id="KW-0460">Magnesium</keyword>
<dbReference type="EMBL" id="KZ451993">
    <property type="protein sequence ID" value="PKA53594.1"/>
    <property type="molecule type" value="Genomic_DNA"/>
</dbReference>
<dbReference type="GO" id="GO:0009507">
    <property type="term" value="C:chloroplast"/>
    <property type="evidence" value="ECO:0007669"/>
    <property type="project" value="TreeGrafter"/>
</dbReference>
<dbReference type="GO" id="GO:0010333">
    <property type="term" value="F:terpene synthase activity"/>
    <property type="evidence" value="ECO:0007669"/>
    <property type="project" value="InterPro"/>
</dbReference>
<dbReference type="Gene3D" id="1.10.600.10">
    <property type="entry name" value="Farnesyl Diphosphate Synthase"/>
    <property type="match status" value="1"/>
</dbReference>
<evidence type="ECO:0000313" key="5">
    <source>
        <dbReference type="Proteomes" id="UP000236161"/>
    </source>
</evidence>
<dbReference type="GO" id="GO:0000287">
    <property type="term" value="F:magnesium ion binding"/>
    <property type="evidence" value="ECO:0007669"/>
    <property type="project" value="TreeGrafter"/>
</dbReference>
<dbReference type="InterPro" id="IPR008949">
    <property type="entry name" value="Isoprenoid_synthase_dom_sf"/>
</dbReference>
<evidence type="ECO:0000256" key="1">
    <source>
        <dbReference type="ARBA" id="ARBA00001946"/>
    </source>
</evidence>
<dbReference type="SUPFAM" id="SSF48576">
    <property type="entry name" value="Terpenoid synthases"/>
    <property type="match status" value="1"/>
</dbReference>
<sequence length="285" mass="32799">MPYVSNNLYLELAVADFRHCQEIHQLELLGLKRWLEESWLEKYSVTEKSLTRAYFLAAASIFEPRRSGERLGWARTAVLAESIASFFRCCPCSSEAPRNFLEVCRWGRKRRFEGLVEPVIDLLAGAPEWRRRMRMPAQRFRQGLRRAWEEWATRWAEVEEDHGRLVSAEGATAVLLVRTVELCAGRIEPKTGLARLEFDRLAGLLDSICGRLQSCALEGSIIEKMIELEMQELVKCVLESSSKGLNRETKQTFLAIAKSYYYTAYCPIETLNNHISKVLFEPVDQ</sequence>
<dbReference type="PANTHER" id="PTHR31739:SF4">
    <property type="entry name" value="ENT-COPALYL DIPHOSPHATE SYNTHASE, CHLOROPLASTIC"/>
    <property type="match status" value="1"/>
</dbReference>
<reference evidence="4 5" key="1">
    <citation type="journal article" date="2017" name="Nature">
        <title>The Apostasia genome and the evolution of orchids.</title>
        <authorList>
            <person name="Zhang G.Q."/>
            <person name="Liu K.W."/>
            <person name="Li Z."/>
            <person name="Lohaus R."/>
            <person name="Hsiao Y.Y."/>
            <person name="Niu S.C."/>
            <person name="Wang J.Y."/>
            <person name="Lin Y.C."/>
            <person name="Xu Q."/>
            <person name="Chen L.J."/>
            <person name="Yoshida K."/>
            <person name="Fujiwara S."/>
            <person name="Wang Z.W."/>
            <person name="Zhang Y.Q."/>
            <person name="Mitsuda N."/>
            <person name="Wang M."/>
            <person name="Liu G.H."/>
            <person name="Pecoraro L."/>
            <person name="Huang H.X."/>
            <person name="Xiao X.J."/>
            <person name="Lin M."/>
            <person name="Wu X.Y."/>
            <person name="Wu W.L."/>
            <person name="Chen Y.Y."/>
            <person name="Chang S.B."/>
            <person name="Sakamoto S."/>
            <person name="Ohme-Takagi M."/>
            <person name="Yagi M."/>
            <person name="Zeng S.J."/>
            <person name="Shen C.Y."/>
            <person name="Yeh C.M."/>
            <person name="Luo Y.B."/>
            <person name="Tsai W.C."/>
            <person name="Van de Peer Y."/>
            <person name="Liu Z.J."/>
        </authorList>
    </citation>
    <scope>NUCLEOTIDE SEQUENCE [LARGE SCALE GENOMIC DNA]</scope>
    <source>
        <strain evidence="5">cv. Shenzhen</strain>
        <tissue evidence="4">Stem</tissue>
    </source>
</reference>
<dbReference type="InterPro" id="IPR050148">
    <property type="entry name" value="Terpene_synthase-like"/>
</dbReference>
<name>A0A2I0ADH3_9ASPA</name>
<keyword evidence="2" id="KW-0479">Metal-binding</keyword>
<comment type="cofactor">
    <cofactor evidence="1">
        <name>Mg(2+)</name>
        <dbReference type="ChEBI" id="CHEBI:18420"/>
    </cofactor>
</comment>
<dbReference type="Proteomes" id="UP000236161">
    <property type="component" value="Unassembled WGS sequence"/>
</dbReference>
<evidence type="ECO:0000256" key="3">
    <source>
        <dbReference type="ARBA" id="ARBA00022842"/>
    </source>
</evidence>
<evidence type="ECO:0000313" key="4">
    <source>
        <dbReference type="EMBL" id="PKA53594.1"/>
    </source>
</evidence>
<evidence type="ECO:0000256" key="2">
    <source>
        <dbReference type="ARBA" id="ARBA00022723"/>
    </source>
</evidence>
<gene>
    <name evidence="4" type="primary">CPS2</name>
    <name evidence="4" type="ORF">AXF42_Ash009090</name>
</gene>
<proteinExistence type="predicted"/>
<dbReference type="EC" id="5.5.1.13" evidence="4"/>
<protein>
    <submittedName>
        <fullName evidence="4">Ent-copalyl diphosphate synthase 2</fullName>
        <ecNumber evidence="4">5.5.1.13</ecNumber>
    </submittedName>
</protein>
<dbReference type="STRING" id="1088818.A0A2I0ADH3"/>
<dbReference type="GO" id="GO:0009905">
    <property type="term" value="F:ent-copalyl diphosphate synthase activity"/>
    <property type="evidence" value="ECO:0007669"/>
    <property type="project" value="UniProtKB-EC"/>
</dbReference>
<dbReference type="PANTHER" id="PTHR31739">
    <property type="entry name" value="ENT-COPALYL DIPHOSPHATE SYNTHASE, CHLOROPLASTIC"/>
    <property type="match status" value="1"/>
</dbReference>
<organism evidence="4 5">
    <name type="scientific">Apostasia shenzhenica</name>
    <dbReference type="NCBI Taxonomy" id="1088818"/>
    <lineage>
        <taxon>Eukaryota</taxon>
        <taxon>Viridiplantae</taxon>
        <taxon>Streptophyta</taxon>
        <taxon>Embryophyta</taxon>
        <taxon>Tracheophyta</taxon>
        <taxon>Spermatophyta</taxon>
        <taxon>Magnoliopsida</taxon>
        <taxon>Liliopsida</taxon>
        <taxon>Asparagales</taxon>
        <taxon>Orchidaceae</taxon>
        <taxon>Apostasioideae</taxon>
        <taxon>Apostasia</taxon>
    </lineage>
</organism>
<dbReference type="OrthoDB" id="2343925at2759"/>